<dbReference type="SUPFAM" id="SSF50331">
    <property type="entry name" value="MOP-like"/>
    <property type="match status" value="1"/>
</dbReference>
<dbReference type="PANTHER" id="PTHR42781:SF4">
    <property type="entry name" value="SPERMIDINE_PUTRESCINE IMPORT ATP-BINDING PROTEIN POTA"/>
    <property type="match status" value="1"/>
</dbReference>
<evidence type="ECO:0000256" key="4">
    <source>
        <dbReference type="ARBA" id="ARBA00022840"/>
    </source>
</evidence>
<feature type="domain" description="ABC transporter" evidence="8">
    <location>
        <begin position="19"/>
        <end position="254"/>
    </location>
</feature>
<keyword evidence="4 7" id="KW-0067">ATP-binding</keyword>
<dbReference type="GO" id="GO:0005524">
    <property type="term" value="F:ATP binding"/>
    <property type="evidence" value="ECO:0007669"/>
    <property type="project" value="UniProtKB-KW"/>
</dbReference>
<sequence length="381" mass="41786">MPAAQQTASRTNTTNDVVLSIQCAHRSFKTPEGGQVHALRGVDLDIFENEFVTLLGPSGCGKTTLLRCISGFERLDSGDIAIGGESMARRPAHKRPVNTVFQSYALFPHMTVLQNIGYGLEAAGVGRRERIARSEEALEMVGLGDMGQRRPEQLSGGQQQRVALARAIVNRPRLLLLDEPLSALDRNLRQQMQIELKRLQHELGIAFVFVTHDQEEALTMSDRIAIFNGGRIEQLASPREIYDHPASEFVARFIGESNLFSGKIADATLISSTGNPLPLCSKQLDLRNFDNGRQVTAVIRPEHLHLCAPEAPQAQLNARITEVIFLGTEYQLICTLNDQSLIKVRVTDVNTPLSVGQNIGLSYAPEQLHLIAGSTPLRGAA</sequence>
<dbReference type="InterPro" id="IPR008995">
    <property type="entry name" value="Mo/tungstate-bd_C_term_dom"/>
</dbReference>
<evidence type="ECO:0000256" key="6">
    <source>
        <dbReference type="ARBA" id="ARBA00023136"/>
    </source>
</evidence>
<name>A0A081FY87_9GAMM</name>
<dbReference type="InterPro" id="IPR003439">
    <property type="entry name" value="ABC_transporter-like_ATP-bd"/>
</dbReference>
<dbReference type="eggNOG" id="COG3842">
    <property type="taxonomic scope" value="Bacteria"/>
</dbReference>
<dbReference type="STRING" id="1232683.ADIMK_2271"/>
<dbReference type="Gene3D" id="2.40.50.100">
    <property type="match status" value="1"/>
</dbReference>
<evidence type="ECO:0000256" key="7">
    <source>
        <dbReference type="RuleBase" id="RU364083"/>
    </source>
</evidence>
<accession>A0A081FY87</accession>
<comment type="subunit">
    <text evidence="7">The complex is composed of two ATP-binding proteins (PotA), two transmembrane proteins (PotB and PotC) and a solute-binding protein (PotD).</text>
</comment>
<dbReference type="SMART" id="SM00382">
    <property type="entry name" value="AAA"/>
    <property type="match status" value="1"/>
</dbReference>
<dbReference type="GO" id="GO:0043190">
    <property type="term" value="C:ATP-binding cassette (ABC) transporter complex"/>
    <property type="evidence" value="ECO:0007669"/>
    <property type="project" value="InterPro"/>
</dbReference>
<dbReference type="OrthoDB" id="9802264at2"/>
<dbReference type="RefSeq" id="WP_051692877.1">
    <property type="nucleotide sequence ID" value="NZ_JMQN01000036.1"/>
</dbReference>
<dbReference type="InterPro" id="IPR013611">
    <property type="entry name" value="Transp-assoc_OB_typ2"/>
</dbReference>
<dbReference type="PROSITE" id="PS50893">
    <property type="entry name" value="ABC_TRANSPORTER_2"/>
    <property type="match status" value="1"/>
</dbReference>
<protein>
    <recommendedName>
        <fullName evidence="7">Spermidine/putrescine import ATP-binding protein PotA</fullName>
        <ecNumber evidence="7">7.6.2.11</ecNumber>
    </recommendedName>
</protein>
<evidence type="ECO:0000313" key="9">
    <source>
        <dbReference type="EMBL" id="KEA63492.1"/>
    </source>
</evidence>
<evidence type="ECO:0000256" key="5">
    <source>
        <dbReference type="ARBA" id="ARBA00022967"/>
    </source>
</evidence>
<gene>
    <name evidence="7" type="primary">potA</name>
    <name evidence="9" type="ORF">ADIMK_2271</name>
</gene>
<dbReference type="FunFam" id="3.40.50.300:FF:000133">
    <property type="entry name" value="Spermidine/putrescine import ATP-binding protein PotA"/>
    <property type="match status" value="1"/>
</dbReference>
<dbReference type="InterPro" id="IPR003593">
    <property type="entry name" value="AAA+_ATPase"/>
</dbReference>
<evidence type="ECO:0000256" key="3">
    <source>
        <dbReference type="ARBA" id="ARBA00022741"/>
    </source>
</evidence>
<evidence type="ECO:0000313" key="10">
    <source>
        <dbReference type="Proteomes" id="UP000028252"/>
    </source>
</evidence>
<keyword evidence="3 7" id="KW-0547">Nucleotide-binding</keyword>
<dbReference type="InterPro" id="IPR050093">
    <property type="entry name" value="ABC_SmlMolc_Importer"/>
</dbReference>
<dbReference type="Gene3D" id="3.40.50.300">
    <property type="entry name" value="P-loop containing nucleotide triphosphate hydrolases"/>
    <property type="match status" value="1"/>
</dbReference>
<proteinExistence type="inferred from homology"/>
<dbReference type="PANTHER" id="PTHR42781">
    <property type="entry name" value="SPERMIDINE/PUTRESCINE IMPORT ATP-BINDING PROTEIN POTA"/>
    <property type="match status" value="1"/>
</dbReference>
<comment type="catalytic activity">
    <reaction evidence="7">
        <text>ATP + H2O + polyamine-[polyamine-binding protein]Side 1 = ADP + phosphate + polyamineSide 2 + [polyamine-binding protein]Side 1.</text>
        <dbReference type="EC" id="7.6.2.11"/>
    </reaction>
</comment>
<organism evidence="9 10">
    <name type="scientific">Marinobacterium lacunae</name>
    <dbReference type="NCBI Taxonomy" id="1232683"/>
    <lineage>
        <taxon>Bacteria</taxon>
        <taxon>Pseudomonadati</taxon>
        <taxon>Pseudomonadota</taxon>
        <taxon>Gammaproteobacteria</taxon>
        <taxon>Oceanospirillales</taxon>
        <taxon>Oceanospirillaceae</taxon>
        <taxon>Marinobacterium</taxon>
    </lineage>
</organism>
<dbReference type="InterPro" id="IPR005893">
    <property type="entry name" value="PotA-like"/>
</dbReference>
<comment type="similarity">
    <text evidence="7">Belongs to the ABC transporter superfamily. Spermidine/putrescine importer (TC 3.A.1.11.1) family.</text>
</comment>
<keyword evidence="5 7" id="KW-1278">Translocase</keyword>
<evidence type="ECO:0000256" key="2">
    <source>
        <dbReference type="ARBA" id="ARBA00022475"/>
    </source>
</evidence>
<dbReference type="EMBL" id="JMQN01000036">
    <property type="protein sequence ID" value="KEA63492.1"/>
    <property type="molecule type" value="Genomic_DNA"/>
</dbReference>
<dbReference type="GO" id="GO:0016887">
    <property type="term" value="F:ATP hydrolysis activity"/>
    <property type="evidence" value="ECO:0007669"/>
    <property type="project" value="InterPro"/>
</dbReference>
<comment type="function">
    <text evidence="7">Part of the ABC transporter complex PotABCD involved in spermidine/putrescine import. Responsible for energy coupling to the transport system.</text>
</comment>
<dbReference type="GO" id="GO:0015417">
    <property type="term" value="F:ABC-type polyamine transporter activity"/>
    <property type="evidence" value="ECO:0007669"/>
    <property type="project" value="UniProtKB-EC"/>
</dbReference>
<reference evidence="9 10" key="1">
    <citation type="submission" date="2014-04" db="EMBL/GenBank/DDBJ databases">
        <title>Marinobacterium kochiensis sp. nov., isolated from sediment sample collected from Kochi backwaters in Kerala, India.</title>
        <authorList>
            <person name="Singh A."/>
            <person name="Pinnaka A.K."/>
        </authorList>
    </citation>
    <scope>NUCLEOTIDE SEQUENCE [LARGE SCALE GENOMIC DNA]</scope>
    <source>
        <strain evidence="9 10">AK27</strain>
    </source>
</reference>
<dbReference type="InterPro" id="IPR012340">
    <property type="entry name" value="NA-bd_OB-fold"/>
</dbReference>
<keyword evidence="1 7" id="KW-0813">Transport</keyword>
<comment type="caution">
    <text evidence="9">The sequence shown here is derived from an EMBL/GenBank/DDBJ whole genome shotgun (WGS) entry which is preliminary data.</text>
</comment>
<dbReference type="InterPro" id="IPR017871">
    <property type="entry name" value="ABC_transporter-like_CS"/>
</dbReference>
<keyword evidence="10" id="KW-1185">Reference proteome</keyword>
<dbReference type="Pfam" id="PF08402">
    <property type="entry name" value="TOBE_2"/>
    <property type="match status" value="1"/>
</dbReference>
<dbReference type="Pfam" id="PF00005">
    <property type="entry name" value="ABC_tran"/>
    <property type="match status" value="1"/>
</dbReference>
<dbReference type="PROSITE" id="PS00211">
    <property type="entry name" value="ABC_TRANSPORTER_1"/>
    <property type="match status" value="1"/>
</dbReference>
<keyword evidence="2 7" id="KW-1003">Cell membrane</keyword>
<dbReference type="PATRIC" id="fig|1232683.4.peg.2230"/>
<dbReference type="InterPro" id="IPR027417">
    <property type="entry name" value="P-loop_NTPase"/>
</dbReference>
<dbReference type="SUPFAM" id="SSF52540">
    <property type="entry name" value="P-loop containing nucleoside triphosphate hydrolases"/>
    <property type="match status" value="1"/>
</dbReference>
<dbReference type="Gene3D" id="2.40.50.140">
    <property type="entry name" value="Nucleic acid-binding proteins"/>
    <property type="match status" value="1"/>
</dbReference>
<evidence type="ECO:0000256" key="1">
    <source>
        <dbReference type="ARBA" id="ARBA00022448"/>
    </source>
</evidence>
<dbReference type="EC" id="7.6.2.11" evidence="7"/>
<dbReference type="NCBIfam" id="TIGR01187">
    <property type="entry name" value="potA"/>
    <property type="match status" value="1"/>
</dbReference>
<dbReference type="AlphaFoldDB" id="A0A081FY87"/>
<keyword evidence="6 7" id="KW-0472">Membrane</keyword>
<evidence type="ECO:0000259" key="8">
    <source>
        <dbReference type="PROSITE" id="PS50893"/>
    </source>
</evidence>
<dbReference type="GO" id="GO:0015847">
    <property type="term" value="P:putrescine transport"/>
    <property type="evidence" value="ECO:0007669"/>
    <property type="project" value="UniProtKB-ARBA"/>
</dbReference>
<dbReference type="Proteomes" id="UP000028252">
    <property type="component" value="Unassembled WGS sequence"/>
</dbReference>